<dbReference type="eggNOG" id="ENOG502ZC0D">
    <property type="taxonomic scope" value="Bacteria"/>
</dbReference>
<keyword evidence="1" id="KW-0812">Transmembrane</keyword>
<dbReference type="EMBL" id="JPRJ01000020">
    <property type="protein sequence ID" value="KFF26113.1"/>
    <property type="molecule type" value="Genomic_DNA"/>
</dbReference>
<feature type="transmembrane region" description="Helical" evidence="1">
    <location>
        <begin position="146"/>
        <end position="168"/>
    </location>
</feature>
<comment type="caution">
    <text evidence="2">The sequence shown here is derived from an EMBL/GenBank/DDBJ whole genome shotgun (WGS) entry which is preliminary data.</text>
</comment>
<name>A0A086BAZ9_9FLAO</name>
<accession>A0A086BAZ9</accession>
<dbReference type="AlphaFoldDB" id="A0A086BAZ9"/>
<dbReference type="STRING" id="558152.IQ37_11755"/>
<feature type="transmembrane region" description="Helical" evidence="1">
    <location>
        <begin position="122"/>
        <end position="140"/>
    </location>
</feature>
<dbReference type="RefSeq" id="WP_034685253.1">
    <property type="nucleotide sequence ID" value="NZ_CP023049.2"/>
</dbReference>
<feature type="transmembrane region" description="Helical" evidence="1">
    <location>
        <begin position="40"/>
        <end position="61"/>
    </location>
</feature>
<feature type="transmembrane region" description="Helical" evidence="1">
    <location>
        <begin position="67"/>
        <end position="85"/>
    </location>
</feature>
<evidence type="ECO:0000313" key="3">
    <source>
        <dbReference type="Proteomes" id="UP000028709"/>
    </source>
</evidence>
<evidence type="ECO:0000313" key="2">
    <source>
        <dbReference type="EMBL" id="KFF26113.1"/>
    </source>
</evidence>
<organism evidence="2 3">
    <name type="scientific">Chryseobacterium piperi</name>
    <dbReference type="NCBI Taxonomy" id="558152"/>
    <lineage>
        <taxon>Bacteria</taxon>
        <taxon>Pseudomonadati</taxon>
        <taxon>Bacteroidota</taxon>
        <taxon>Flavobacteriia</taxon>
        <taxon>Flavobacteriales</taxon>
        <taxon>Weeksellaceae</taxon>
        <taxon>Chryseobacterium group</taxon>
        <taxon>Chryseobacterium</taxon>
    </lineage>
</organism>
<keyword evidence="1" id="KW-0472">Membrane</keyword>
<dbReference type="Proteomes" id="UP000028709">
    <property type="component" value="Unassembled WGS sequence"/>
</dbReference>
<dbReference type="OrthoDB" id="795301at2"/>
<keyword evidence="1" id="KW-1133">Transmembrane helix</keyword>
<evidence type="ECO:0000256" key="1">
    <source>
        <dbReference type="SAM" id="Phobius"/>
    </source>
</evidence>
<sequence>MEPTNIDFKNIWQQQKSNKPNIDDLLNKLKHFKNKSLRKLVITNVLLVATSIFIGLIWFHYQPQFTSTKIGIVLTILAMAVYLAAYNKLFMFFYKTDDTQTSSEYLQSLYILKNKQRFMETTMINIYFIMLTGGISLYMYEYTSRVTLLMAIVTYGITLLWVGFNWFYIRPRTIRKQQTKLNELIKKFESINKQLKE</sequence>
<reference evidence="2 3" key="1">
    <citation type="submission" date="2014-07" db="EMBL/GenBank/DDBJ databases">
        <title>Genome of Chryseobacterium piperi CTM.</title>
        <authorList>
            <person name="Pipes S.E."/>
            <person name="Stropko S.J."/>
            <person name="Newman J.D."/>
        </authorList>
    </citation>
    <scope>NUCLEOTIDE SEQUENCE [LARGE SCALE GENOMIC DNA]</scope>
    <source>
        <strain evidence="2 3">CTM</strain>
    </source>
</reference>
<keyword evidence="3" id="KW-1185">Reference proteome</keyword>
<dbReference type="KEGG" id="cpip:CJF12_17340"/>
<protein>
    <submittedName>
        <fullName evidence="2">Uncharacterized protein</fullName>
    </submittedName>
</protein>
<gene>
    <name evidence="2" type="ORF">IQ37_11755</name>
</gene>
<proteinExistence type="predicted"/>